<keyword evidence="2" id="KW-0813">Transport</keyword>
<dbReference type="InterPro" id="IPR014743">
    <property type="entry name" value="Cl-channel_core"/>
</dbReference>
<feature type="region of interest" description="Disordered" evidence="8">
    <location>
        <begin position="1"/>
        <end position="20"/>
    </location>
</feature>
<feature type="transmembrane region" description="Helical" evidence="9">
    <location>
        <begin position="450"/>
        <end position="474"/>
    </location>
</feature>
<dbReference type="Gene3D" id="1.10.3080.10">
    <property type="entry name" value="Clc chloride channel"/>
    <property type="match status" value="1"/>
</dbReference>
<dbReference type="GO" id="GO:0005794">
    <property type="term" value="C:Golgi apparatus"/>
    <property type="evidence" value="ECO:0007669"/>
    <property type="project" value="TreeGrafter"/>
</dbReference>
<comment type="subcellular location">
    <subcellularLocation>
        <location evidence="1">Membrane</location>
        <topology evidence="1">Multi-pass membrane protein</topology>
    </subcellularLocation>
</comment>
<feature type="transmembrane region" description="Helical" evidence="9">
    <location>
        <begin position="694"/>
        <end position="714"/>
    </location>
</feature>
<evidence type="ECO:0000256" key="2">
    <source>
        <dbReference type="ARBA" id="ARBA00022448"/>
    </source>
</evidence>
<evidence type="ECO:0000256" key="5">
    <source>
        <dbReference type="ARBA" id="ARBA00023065"/>
    </source>
</evidence>
<evidence type="ECO:0000256" key="3">
    <source>
        <dbReference type="ARBA" id="ARBA00022692"/>
    </source>
</evidence>
<dbReference type="GO" id="GO:0005886">
    <property type="term" value="C:plasma membrane"/>
    <property type="evidence" value="ECO:0007669"/>
    <property type="project" value="TreeGrafter"/>
</dbReference>
<evidence type="ECO:0000256" key="4">
    <source>
        <dbReference type="ARBA" id="ARBA00022989"/>
    </source>
</evidence>
<keyword evidence="5" id="KW-0406">Ion transport</keyword>
<name>A0A1L0B7Q6_9ASCO</name>
<dbReference type="SUPFAM" id="SSF54631">
    <property type="entry name" value="CBS-domain pair"/>
    <property type="match status" value="1"/>
</dbReference>
<keyword evidence="3 9" id="KW-0812">Transmembrane</keyword>
<gene>
    <name evidence="10" type="ORF">SAMEA4029010_CIC11G00000005273</name>
</gene>
<organism evidence="10 11">
    <name type="scientific">Sungouiella intermedia</name>
    <dbReference type="NCBI Taxonomy" id="45354"/>
    <lineage>
        <taxon>Eukaryota</taxon>
        <taxon>Fungi</taxon>
        <taxon>Dikarya</taxon>
        <taxon>Ascomycota</taxon>
        <taxon>Saccharomycotina</taxon>
        <taxon>Pichiomycetes</taxon>
        <taxon>Metschnikowiaceae</taxon>
        <taxon>Sungouiella</taxon>
    </lineage>
</organism>
<dbReference type="FunFam" id="1.10.3080.10:FF:000030">
    <property type="entry name" value="Chloride channel protein"/>
    <property type="match status" value="1"/>
</dbReference>
<keyword evidence="11" id="KW-1185">Reference proteome</keyword>
<dbReference type="CDD" id="cd03684">
    <property type="entry name" value="ClC_3_like"/>
    <property type="match status" value="1"/>
</dbReference>
<sequence>MPDSKAQRPPLPLFATPKSADTPLLLLPGPDLRNAITLPNSPLRIVENSKPKHKSKVEVAPDRQAQIARIKSLGKMDIRSPVLPKQPGSFGLSPHVTRDDQISLYTTRTNRTIALRLLSFVPTSARAARTYYDDFTTIDWANAYMLSNKFAYEVHHGIHADVEKHPDLDSDEDGPRSFLFLQRAYYDLSKWLLIVVVAFFFSIIAYTIDKFEIMLVGLKYGYCRTNWFASMVTCCAKTAKTKLVGSRMSSRVSAFATDECPDWISWSSYFDSNIHVHFRVDYFIYVVLTVLLALMAGRITLTTKIPSRFPAVKRKVFELMNNDDGSLESDEEDFSSPNESTSSPNESASSPEETETETTTLQPQQKPLVLFTAAGSGVPEVKTILSGFVLRRFLGTYTLFAKTAALILAIASGMALGKEGPYVHLATCVGNICTRWFPYINNNEYLKKEILSASASSGVALAFGSPLGGVLFILEEINNYLPSNQLFLIFFCAITSTLFLKFLNPYGTNKTVLFELNYTLDWRIGELPFFVIIGIAGGIFGAAFIKFTKWWPKFFRQRKLIKDHPLVEIACVSLLTGLVTFWNPYTKQNAAELVLDLATSCTASEMDGSLCPQDNGQFLLEIYRLFIALVIKIVLTFITFGIKVPCGIYVPSMVAGALFGRLFAMIIRLIGNEFKNNPSLAVICSSESTLCVDLGIYSMISAGAFMAGVTRMNITLATILFELTSSYTYVLPIAIAIAVANWMGRLLEENSLYECLLIANDYPFMSPEKDAVDPFTTAKDLLSKPTSFSDRTSPKESLASSQLNMRPERLDSLEQMQATAADVLGQRTPDFDRLYIDISHSPYVSCSKLQGKLRLLAKHSLLDGCIALVRNSICVGTIYFSNLEFCLDKVQLFSLECDLNEELYCKVYSTSDYGERLWESHDRHNKLVLEEALELRRLADSSLGNNLNDYFNYGSNSEYLGFEMEKLALSQQMRDLCDISEYVNTTPIFLTHDSPLPLVHLIFDRIGTRTVILQRNGKYYGLLHKKAFIDFCRRSED</sequence>
<dbReference type="GO" id="GO:0005769">
    <property type="term" value="C:early endosome"/>
    <property type="evidence" value="ECO:0007669"/>
    <property type="project" value="TreeGrafter"/>
</dbReference>
<feature type="transmembrane region" description="Helical" evidence="9">
    <location>
        <begin position="622"/>
        <end position="642"/>
    </location>
</feature>
<dbReference type="SUPFAM" id="SSF81340">
    <property type="entry name" value="Clc chloride channel"/>
    <property type="match status" value="1"/>
</dbReference>
<dbReference type="PANTHER" id="PTHR45711:SF3">
    <property type="entry name" value="CLC CHANNEL"/>
    <property type="match status" value="1"/>
</dbReference>
<feature type="transmembrane region" description="Helical" evidence="9">
    <location>
        <begin position="394"/>
        <end position="416"/>
    </location>
</feature>
<keyword evidence="7" id="KW-0868">Chloride</keyword>
<dbReference type="Proteomes" id="UP000182334">
    <property type="component" value="Chromosome I"/>
</dbReference>
<dbReference type="OrthoDB" id="44789at2759"/>
<dbReference type="GO" id="GO:0005247">
    <property type="term" value="F:voltage-gated chloride channel activity"/>
    <property type="evidence" value="ECO:0007669"/>
    <property type="project" value="TreeGrafter"/>
</dbReference>
<feature type="transmembrane region" description="Helical" evidence="9">
    <location>
        <begin position="527"/>
        <end position="545"/>
    </location>
</feature>
<reference evidence="10 11" key="1">
    <citation type="submission" date="2016-10" db="EMBL/GenBank/DDBJ databases">
        <authorList>
            <person name="de Groot N.N."/>
        </authorList>
    </citation>
    <scope>NUCLEOTIDE SEQUENCE [LARGE SCALE GENOMIC DNA]</scope>
    <source>
        <strain evidence="10 11">CBS 141442</strain>
    </source>
</reference>
<feature type="compositionally biased region" description="Acidic residues" evidence="8">
    <location>
        <begin position="325"/>
        <end position="334"/>
    </location>
</feature>
<dbReference type="InterPro" id="IPR001807">
    <property type="entry name" value="ClC"/>
</dbReference>
<dbReference type="InterPro" id="IPR046342">
    <property type="entry name" value="CBS_dom_sf"/>
</dbReference>
<feature type="compositionally biased region" description="Low complexity" evidence="8">
    <location>
        <begin position="335"/>
        <end position="351"/>
    </location>
</feature>
<evidence type="ECO:0000256" key="6">
    <source>
        <dbReference type="ARBA" id="ARBA00023136"/>
    </source>
</evidence>
<evidence type="ECO:0000256" key="8">
    <source>
        <dbReference type="SAM" id="MobiDB-lite"/>
    </source>
</evidence>
<feature type="transmembrane region" description="Helical" evidence="9">
    <location>
        <begin position="282"/>
        <end position="301"/>
    </location>
</feature>
<accession>A0A1L0B7Q6</accession>
<dbReference type="AlphaFoldDB" id="A0A1L0B7Q6"/>
<feature type="region of interest" description="Disordered" evidence="8">
    <location>
        <begin position="323"/>
        <end position="362"/>
    </location>
</feature>
<evidence type="ECO:0000256" key="9">
    <source>
        <dbReference type="SAM" id="Phobius"/>
    </source>
</evidence>
<keyword evidence="6 9" id="KW-0472">Membrane</keyword>
<evidence type="ECO:0000256" key="7">
    <source>
        <dbReference type="ARBA" id="ARBA00023214"/>
    </source>
</evidence>
<feature type="transmembrane region" description="Helical" evidence="9">
    <location>
        <begin position="726"/>
        <end position="744"/>
    </location>
</feature>
<protein>
    <submittedName>
        <fullName evidence="10">CIC11C00000005273</fullName>
    </submittedName>
</protein>
<dbReference type="EMBL" id="LT635756">
    <property type="protein sequence ID" value="SGZ46901.1"/>
    <property type="molecule type" value="Genomic_DNA"/>
</dbReference>
<proteinExistence type="predicted"/>
<dbReference type="PANTHER" id="PTHR45711">
    <property type="entry name" value="CHLORIDE CHANNEL PROTEIN"/>
    <property type="match status" value="1"/>
</dbReference>
<evidence type="ECO:0000313" key="11">
    <source>
        <dbReference type="Proteomes" id="UP000182334"/>
    </source>
</evidence>
<evidence type="ECO:0000313" key="10">
    <source>
        <dbReference type="EMBL" id="SGZ46901.1"/>
    </source>
</evidence>
<dbReference type="PRINTS" id="PR00762">
    <property type="entry name" value="CLCHANNEL"/>
</dbReference>
<feature type="transmembrane region" description="Helical" evidence="9">
    <location>
        <begin position="486"/>
        <end position="507"/>
    </location>
</feature>
<feature type="transmembrane region" description="Helical" evidence="9">
    <location>
        <begin position="649"/>
        <end position="670"/>
    </location>
</feature>
<feature type="transmembrane region" description="Helical" evidence="9">
    <location>
        <begin position="191"/>
        <end position="208"/>
    </location>
</feature>
<keyword evidence="4 9" id="KW-1133">Transmembrane helix</keyword>
<evidence type="ECO:0000256" key="1">
    <source>
        <dbReference type="ARBA" id="ARBA00004141"/>
    </source>
</evidence>
<dbReference type="Pfam" id="PF00654">
    <property type="entry name" value="Voltage_CLC"/>
    <property type="match status" value="1"/>
</dbReference>
<feature type="transmembrane region" description="Helical" evidence="9">
    <location>
        <begin position="566"/>
        <end position="585"/>
    </location>
</feature>